<keyword evidence="2 6" id="KW-0812">Transmembrane</keyword>
<dbReference type="InterPro" id="IPR050160">
    <property type="entry name" value="MHC/Immunoglobulin"/>
</dbReference>
<proteinExistence type="predicted"/>
<evidence type="ECO:0000256" key="6">
    <source>
        <dbReference type="SAM" id="Phobius"/>
    </source>
</evidence>
<accession>A0A8B9L478</accession>
<dbReference type="PANTHER" id="PTHR19944">
    <property type="entry name" value="MHC CLASS II-RELATED"/>
    <property type="match status" value="1"/>
</dbReference>
<dbReference type="PROSITE" id="PS50835">
    <property type="entry name" value="IG_LIKE"/>
    <property type="match status" value="1"/>
</dbReference>
<dbReference type="SUPFAM" id="SSF48726">
    <property type="entry name" value="Immunoglobulin"/>
    <property type="match status" value="1"/>
</dbReference>
<dbReference type="GO" id="GO:0006955">
    <property type="term" value="P:immune response"/>
    <property type="evidence" value="ECO:0007669"/>
    <property type="project" value="InterPro"/>
</dbReference>
<dbReference type="Gene3D" id="3.10.320.10">
    <property type="entry name" value="Class II Histocompatibility Antigen, M Beta Chain, Chain B, domain 1"/>
    <property type="match status" value="1"/>
</dbReference>
<dbReference type="SMART" id="SM00921">
    <property type="entry name" value="MHC_II_beta"/>
    <property type="match status" value="1"/>
</dbReference>
<dbReference type="GO" id="GO:0042613">
    <property type="term" value="C:MHC class II protein complex"/>
    <property type="evidence" value="ECO:0007669"/>
    <property type="project" value="InterPro"/>
</dbReference>
<evidence type="ECO:0000256" key="5">
    <source>
        <dbReference type="ARBA" id="ARBA00023180"/>
    </source>
</evidence>
<dbReference type="SUPFAM" id="SSF54452">
    <property type="entry name" value="MHC antigen-recognition domain"/>
    <property type="match status" value="1"/>
</dbReference>
<feature type="domain" description="Ig-like" evidence="7">
    <location>
        <begin position="111"/>
        <end position="200"/>
    </location>
</feature>
<evidence type="ECO:0000256" key="1">
    <source>
        <dbReference type="ARBA" id="ARBA00004479"/>
    </source>
</evidence>
<dbReference type="InterPro" id="IPR013783">
    <property type="entry name" value="Ig-like_fold"/>
</dbReference>
<dbReference type="Gene3D" id="2.60.40.10">
    <property type="entry name" value="Immunoglobulins"/>
    <property type="match status" value="1"/>
</dbReference>
<evidence type="ECO:0000256" key="4">
    <source>
        <dbReference type="ARBA" id="ARBA00023157"/>
    </source>
</evidence>
<evidence type="ECO:0000313" key="8">
    <source>
        <dbReference type="Ensembl" id="ENSAMXP00005046901.1"/>
    </source>
</evidence>
<reference evidence="8" key="1">
    <citation type="submission" date="2025-08" db="UniProtKB">
        <authorList>
            <consortium name="Ensembl"/>
        </authorList>
    </citation>
    <scope>IDENTIFICATION</scope>
</reference>
<dbReference type="InterPro" id="IPR007110">
    <property type="entry name" value="Ig-like_dom"/>
</dbReference>
<evidence type="ECO:0000256" key="3">
    <source>
        <dbReference type="ARBA" id="ARBA00022989"/>
    </source>
</evidence>
<keyword evidence="4" id="KW-1015">Disulfide bond</keyword>
<dbReference type="InterPro" id="IPR003597">
    <property type="entry name" value="Ig_C1-set"/>
</dbReference>
<name>A0A8B9L478_ASTMX</name>
<dbReference type="InterPro" id="IPR011162">
    <property type="entry name" value="MHC_I/II-like_Ag-recog"/>
</dbReference>
<dbReference type="SMART" id="SM00407">
    <property type="entry name" value="IGc1"/>
    <property type="match status" value="1"/>
</dbReference>
<dbReference type="InterPro" id="IPR000353">
    <property type="entry name" value="MHC_II_b_N"/>
</dbReference>
<protein>
    <recommendedName>
        <fullName evidence="7">Ig-like domain-containing protein</fullName>
    </recommendedName>
</protein>
<feature type="transmembrane region" description="Helical" evidence="6">
    <location>
        <begin position="6"/>
        <end position="25"/>
    </location>
</feature>
<dbReference type="PANTHER" id="PTHR19944:SF99">
    <property type="entry name" value="HLA CLASS II HISTOCOMPATIBILITY ANTIGEN, DRB1 BETA CHAIN"/>
    <property type="match status" value="1"/>
</dbReference>
<keyword evidence="5" id="KW-0325">Glycoprotein</keyword>
<dbReference type="Pfam" id="PF07654">
    <property type="entry name" value="C1-set"/>
    <property type="match status" value="1"/>
</dbReference>
<evidence type="ECO:0000259" key="7">
    <source>
        <dbReference type="PROSITE" id="PS50835"/>
    </source>
</evidence>
<keyword evidence="6" id="KW-0472">Membrane</keyword>
<organism evidence="8 9">
    <name type="scientific">Astyanax mexicanus</name>
    <name type="common">Blind cave fish</name>
    <name type="synonym">Astyanax fasciatus mexicanus</name>
    <dbReference type="NCBI Taxonomy" id="7994"/>
    <lineage>
        <taxon>Eukaryota</taxon>
        <taxon>Metazoa</taxon>
        <taxon>Chordata</taxon>
        <taxon>Craniata</taxon>
        <taxon>Vertebrata</taxon>
        <taxon>Euteleostomi</taxon>
        <taxon>Actinopterygii</taxon>
        <taxon>Neopterygii</taxon>
        <taxon>Teleostei</taxon>
        <taxon>Ostariophysi</taxon>
        <taxon>Characiformes</taxon>
        <taxon>Characoidei</taxon>
        <taxon>Acestrorhamphidae</taxon>
        <taxon>Acestrorhamphinae</taxon>
        <taxon>Astyanax</taxon>
    </lineage>
</organism>
<comment type="subcellular location">
    <subcellularLocation>
        <location evidence="1">Membrane</location>
        <topology evidence="1">Single-pass type I membrane protein</topology>
    </subcellularLocation>
</comment>
<dbReference type="Proteomes" id="UP000694621">
    <property type="component" value="Unplaced"/>
</dbReference>
<evidence type="ECO:0000313" key="9">
    <source>
        <dbReference type="Proteomes" id="UP000694621"/>
    </source>
</evidence>
<dbReference type="InterPro" id="IPR036179">
    <property type="entry name" value="Ig-like_dom_sf"/>
</dbReference>
<evidence type="ECO:0000256" key="2">
    <source>
        <dbReference type="ARBA" id="ARBA00022692"/>
    </source>
</evidence>
<sequence length="255" mass="29298">LILLSLLLLIIIMIIIINIIIIIIINHKKKKKTEALTDVEFILSYYFNKDPYIRFNSTVGKFVGYTEFGVKNAERWNKGPELQKWTTELDRYCKPNIQIDHSDILVKSVVPKIRLRLDKQGRDDHLARLICSAYDFYPSAIDVYWLKDNKKVTGDVTATEEMADGDWYYQFHSHLDYTPKSGEKISCVVEHASSTKPIITDPVQTHISEFRHLAFNKIDICPLLLTKIIVCARISTEIHVNTKGSGNGATKRNVM</sequence>
<dbReference type="InterPro" id="IPR014745">
    <property type="entry name" value="MHC_II_a/b_N"/>
</dbReference>
<keyword evidence="3 6" id="KW-1133">Transmembrane helix</keyword>
<dbReference type="AlphaFoldDB" id="A0A8B9L478"/>
<dbReference type="GO" id="GO:0019882">
    <property type="term" value="P:antigen processing and presentation"/>
    <property type="evidence" value="ECO:0007669"/>
    <property type="project" value="InterPro"/>
</dbReference>
<dbReference type="Ensembl" id="ENSAMXT00005050942.1">
    <property type="protein sequence ID" value="ENSAMXP00005046901.1"/>
    <property type="gene ID" value="ENSAMXG00005021495.1"/>
</dbReference>
<dbReference type="Pfam" id="PF00969">
    <property type="entry name" value="MHC_II_beta"/>
    <property type="match status" value="1"/>
</dbReference>